<evidence type="ECO:0000259" key="3">
    <source>
        <dbReference type="PROSITE" id="PS52015"/>
    </source>
</evidence>
<dbReference type="PANTHER" id="PTHR33446">
    <property type="entry name" value="PROTEIN TONB-RELATED"/>
    <property type="match status" value="1"/>
</dbReference>
<dbReference type="PANTHER" id="PTHR33446:SF2">
    <property type="entry name" value="PROTEIN TONB"/>
    <property type="match status" value="1"/>
</dbReference>
<sequence length="570" mass="64009">MVYLILVNITLTVCYLLYRYFFKRLTFFQLNRCYLLGAIVISLVIPIGLFIDIPTNGFIKEQLPTVDLSMLMTESFVIGIDQNNAFSLGKLLQQVYWIGVVVASSWLLYRFFRVLVMVKRDRSDFSFAFFHRVVLGNRVRDNQAIAKHEQVHVEQGHSYDLLLLELVRVFNWFNPVLNRYVKEVKFQHECIADALCAMDKVAYAELLVAQAMQVESVHFVHEFSNQSILKNRIIMLFKDKSKRKDKLLYFAITPVLILASISTLIFNTSKAKDMVQDIEMQVANTRLDKVPDHFLDKPAGQEEQQASLSALLIAKPGTISAPSQDTTKVLKNTDVLPEPVGGFDNFRLWLAENYVYPAEAIAAQVKGEVLASFVVEVDGSLSNFRILKDLGHGTGKAAVDVLKKAEKWKPGIQDRKKVRVEFTLPIKLNTQHQDAKITLRSAATEGSSSGSTSPDAEGNRDMIFTSTDVNPEPEGGLTEFRKWLGVYYAYPQGAIDAGLKGQIVVSFVVEADGALSNFKVIKDLGYGTGEAVLDVLRKAPNWRPGLRNGQKVRVAYTLPVTLNLEQTPKS</sequence>
<keyword evidence="2" id="KW-0472">Membrane</keyword>
<dbReference type="PROSITE" id="PS52015">
    <property type="entry name" value="TONB_CTD"/>
    <property type="match status" value="2"/>
</dbReference>
<organism evidence="4 5">
    <name type="scientific">Sphingobacterium oryzagri</name>
    <dbReference type="NCBI Taxonomy" id="3025669"/>
    <lineage>
        <taxon>Bacteria</taxon>
        <taxon>Pseudomonadati</taxon>
        <taxon>Bacteroidota</taxon>
        <taxon>Sphingobacteriia</taxon>
        <taxon>Sphingobacteriales</taxon>
        <taxon>Sphingobacteriaceae</taxon>
        <taxon>Sphingobacterium</taxon>
    </lineage>
</organism>
<feature type="transmembrane region" description="Helical" evidence="2">
    <location>
        <begin position="34"/>
        <end position="51"/>
    </location>
</feature>
<dbReference type="Pfam" id="PF03544">
    <property type="entry name" value="TonB_C"/>
    <property type="match status" value="2"/>
</dbReference>
<feature type="transmembrane region" description="Helical" evidence="2">
    <location>
        <begin position="6"/>
        <end position="22"/>
    </location>
</feature>
<protein>
    <submittedName>
        <fullName evidence="4">M56 family metallopeptidase</fullName>
    </submittedName>
</protein>
<dbReference type="RefSeq" id="WP_274266791.1">
    <property type="nucleotide sequence ID" value="NZ_CP117880.1"/>
</dbReference>
<reference evidence="4 5" key="1">
    <citation type="submission" date="2023-02" db="EMBL/GenBank/DDBJ databases">
        <title>Genome sequence of Sphingobacterium sp. KACC 22765.</title>
        <authorList>
            <person name="Kim S."/>
            <person name="Heo J."/>
            <person name="Kwon S.-W."/>
        </authorList>
    </citation>
    <scope>NUCLEOTIDE SEQUENCE [LARGE SCALE GENOMIC DNA]</scope>
    <source>
        <strain evidence="4 5">KACC 22765</strain>
    </source>
</reference>
<evidence type="ECO:0000313" key="5">
    <source>
        <dbReference type="Proteomes" id="UP001221558"/>
    </source>
</evidence>
<keyword evidence="2" id="KW-0812">Transmembrane</keyword>
<dbReference type="InterPro" id="IPR051045">
    <property type="entry name" value="TonB-dependent_transducer"/>
</dbReference>
<feature type="compositionally biased region" description="Low complexity" evidence="1">
    <location>
        <begin position="441"/>
        <end position="453"/>
    </location>
</feature>
<feature type="region of interest" description="Disordered" evidence="1">
    <location>
        <begin position="440"/>
        <end position="468"/>
    </location>
</feature>
<feature type="domain" description="TonB C-terminal" evidence="3">
    <location>
        <begin position="475"/>
        <end position="570"/>
    </location>
</feature>
<dbReference type="Gene3D" id="3.30.1150.10">
    <property type="match status" value="2"/>
</dbReference>
<evidence type="ECO:0000313" key="4">
    <source>
        <dbReference type="EMBL" id="WDF68055.1"/>
    </source>
</evidence>
<evidence type="ECO:0000256" key="2">
    <source>
        <dbReference type="SAM" id="Phobius"/>
    </source>
</evidence>
<feature type="domain" description="TonB C-terminal" evidence="3">
    <location>
        <begin position="341"/>
        <end position="435"/>
    </location>
</feature>
<keyword evidence="2" id="KW-1133">Transmembrane helix</keyword>
<dbReference type="InterPro" id="IPR037682">
    <property type="entry name" value="TonB_C"/>
</dbReference>
<feature type="transmembrane region" description="Helical" evidence="2">
    <location>
        <begin position="247"/>
        <end position="266"/>
    </location>
</feature>
<dbReference type="SUPFAM" id="SSF74653">
    <property type="entry name" value="TolA/TonB C-terminal domain"/>
    <property type="match status" value="2"/>
</dbReference>
<keyword evidence="5" id="KW-1185">Reference proteome</keyword>
<dbReference type="Proteomes" id="UP001221558">
    <property type="component" value="Chromosome"/>
</dbReference>
<name>A0ABY7WGL7_9SPHI</name>
<dbReference type="EMBL" id="CP117880">
    <property type="protein sequence ID" value="WDF68055.1"/>
    <property type="molecule type" value="Genomic_DNA"/>
</dbReference>
<accession>A0ABY7WGL7</accession>
<gene>
    <name evidence="4" type="ORF">PQ465_17375</name>
</gene>
<evidence type="ECO:0000256" key="1">
    <source>
        <dbReference type="SAM" id="MobiDB-lite"/>
    </source>
</evidence>
<feature type="transmembrane region" description="Helical" evidence="2">
    <location>
        <begin position="94"/>
        <end position="112"/>
    </location>
</feature>
<proteinExistence type="predicted"/>